<dbReference type="RefSeq" id="XP_001134608.1">
    <property type="nucleotide sequence ID" value="XM_001134608.1"/>
</dbReference>
<dbReference type="KEGG" id="ddi:DDB_G0271966"/>
<dbReference type="SUPFAM" id="SSF56399">
    <property type="entry name" value="ADP-ribosylation"/>
    <property type="match status" value="1"/>
</dbReference>
<gene>
    <name evidence="1" type="ORF">DDB_G0271966</name>
</gene>
<dbReference type="VEuPathDB" id="AmoebaDB:DDB_G0271966"/>
<comment type="caution">
    <text evidence="1">The sequence shown here is derived from an EMBL/GenBank/DDBJ whole genome shotgun (WGS) entry which is preliminary data.</text>
</comment>
<reference evidence="1 2" key="1">
    <citation type="journal article" date="2005" name="Nature">
        <title>The genome of the social amoeba Dictyostelium discoideum.</title>
        <authorList>
            <consortium name="The Dictyostelium discoideum Sequencing Consortium"/>
            <person name="Eichinger L."/>
            <person name="Pachebat J.A."/>
            <person name="Glockner G."/>
            <person name="Rajandream M.A."/>
            <person name="Sucgang R."/>
            <person name="Berriman M."/>
            <person name="Song J."/>
            <person name="Olsen R."/>
            <person name="Szafranski K."/>
            <person name="Xu Q."/>
            <person name="Tunggal B."/>
            <person name="Kummerfeld S."/>
            <person name="Madera M."/>
            <person name="Konfortov B.A."/>
            <person name="Rivero F."/>
            <person name="Bankier A.T."/>
            <person name="Lehmann R."/>
            <person name="Hamlin N."/>
            <person name="Davies R."/>
            <person name="Gaudet P."/>
            <person name="Fey P."/>
            <person name="Pilcher K."/>
            <person name="Chen G."/>
            <person name="Saunders D."/>
            <person name="Sodergren E."/>
            <person name="Davis P."/>
            <person name="Kerhornou A."/>
            <person name="Nie X."/>
            <person name="Hall N."/>
            <person name="Anjard C."/>
            <person name="Hemphill L."/>
            <person name="Bason N."/>
            <person name="Farbrother P."/>
            <person name="Desany B."/>
            <person name="Just E."/>
            <person name="Morio T."/>
            <person name="Rost R."/>
            <person name="Churcher C."/>
            <person name="Cooper J."/>
            <person name="Haydock S."/>
            <person name="van Driessche N."/>
            <person name="Cronin A."/>
            <person name="Goodhead I."/>
            <person name="Muzny D."/>
            <person name="Mourier T."/>
            <person name="Pain A."/>
            <person name="Lu M."/>
            <person name="Harper D."/>
            <person name="Lindsay R."/>
            <person name="Hauser H."/>
            <person name="James K."/>
            <person name="Quiles M."/>
            <person name="Madan Babu M."/>
            <person name="Saito T."/>
            <person name="Buchrieser C."/>
            <person name="Wardroper A."/>
            <person name="Felder M."/>
            <person name="Thangavelu M."/>
            <person name="Johnson D."/>
            <person name="Knights A."/>
            <person name="Loulseged H."/>
            <person name="Mungall K."/>
            <person name="Oliver K."/>
            <person name="Price C."/>
            <person name="Quail M.A."/>
            <person name="Urushihara H."/>
            <person name="Hernandez J."/>
            <person name="Rabbinowitsch E."/>
            <person name="Steffen D."/>
            <person name="Sanders M."/>
            <person name="Ma J."/>
            <person name="Kohara Y."/>
            <person name="Sharp S."/>
            <person name="Simmonds M."/>
            <person name="Spiegler S."/>
            <person name="Tivey A."/>
            <person name="Sugano S."/>
            <person name="White B."/>
            <person name="Walker D."/>
            <person name="Woodward J."/>
            <person name="Winckler T."/>
            <person name="Tanaka Y."/>
            <person name="Shaulsky G."/>
            <person name="Schleicher M."/>
            <person name="Weinstock G."/>
            <person name="Rosenthal A."/>
            <person name="Cox E.C."/>
            <person name="Chisholm R.L."/>
            <person name="Gibbs R."/>
            <person name="Loomis W.F."/>
            <person name="Platzer M."/>
            <person name="Kay R.R."/>
            <person name="Williams J."/>
            <person name="Dear P.H."/>
            <person name="Noegel A.A."/>
            <person name="Barrell B."/>
            <person name="Kuspa A."/>
        </authorList>
    </citation>
    <scope>NUCLEOTIDE SEQUENCE [LARGE SCALE GENOMIC DNA]</scope>
    <source>
        <strain evidence="1 2">AX4</strain>
    </source>
</reference>
<dbReference type="PANTHER" id="PTHR45740:SF2">
    <property type="entry name" value="POLY [ADP-RIBOSE] POLYMERASE"/>
    <property type="match status" value="1"/>
</dbReference>
<name>Q1ZXP0_DICDI</name>
<keyword evidence="2" id="KW-1185">Reference proteome</keyword>
<dbReference type="SMR" id="Q1ZXP0"/>
<dbReference type="dictyBase" id="DDB_G0271966"/>
<accession>Q1ZXP0</accession>
<dbReference type="GeneID" id="8618233"/>
<dbReference type="InterPro" id="IPR051712">
    <property type="entry name" value="ARTD-AVP"/>
</dbReference>
<dbReference type="PaxDb" id="44689-DDB0232243"/>
<dbReference type="HOGENOM" id="CLU_1838906_0_0_1"/>
<organism evidence="1 2">
    <name type="scientific">Dictyostelium discoideum</name>
    <name type="common">Social amoeba</name>
    <dbReference type="NCBI Taxonomy" id="44689"/>
    <lineage>
        <taxon>Eukaryota</taxon>
        <taxon>Amoebozoa</taxon>
        <taxon>Evosea</taxon>
        <taxon>Eumycetozoa</taxon>
        <taxon>Dictyostelia</taxon>
        <taxon>Dictyosteliales</taxon>
        <taxon>Dictyosteliaceae</taxon>
        <taxon>Dictyostelium</taxon>
    </lineage>
</organism>
<dbReference type="AlphaFoldDB" id="Q1ZXP0"/>
<dbReference type="Gene3D" id="3.90.228.10">
    <property type="match status" value="1"/>
</dbReference>
<evidence type="ECO:0000313" key="1">
    <source>
        <dbReference type="EMBL" id="EAS66924.1"/>
    </source>
</evidence>
<proteinExistence type="predicted"/>
<sequence length="140" mass="16755">MNINLWQITFKKTMNSFFVKKIQVVYNKKVWDNYYQHWLKSNHSLEELFVFHGTSLNDPSLIYTNGLRAEKTQSGLYFAIKSESNGFTYKNTDCSQIFICRILIPRQNVSPRFHVIKNNDHHYPQYLISYNSKYRNSIML</sequence>
<dbReference type="PANTHER" id="PTHR45740">
    <property type="entry name" value="POLY [ADP-RIBOSE] POLYMERASE"/>
    <property type="match status" value="1"/>
</dbReference>
<dbReference type="Proteomes" id="UP000002195">
    <property type="component" value="Unassembled WGS sequence"/>
</dbReference>
<evidence type="ECO:0000313" key="2">
    <source>
        <dbReference type="Proteomes" id="UP000002195"/>
    </source>
</evidence>
<dbReference type="InParanoid" id="Q1ZXP0"/>
<protein>
    <submittedName>
        <fullName evidence="1">Poly polymerase, catalytic region domain-containing protein</fullName>
    </submittedName>
</protein>
<dbReference type="EMBL" id="AAFI02000007">
    <property type="protein sequence ID" value="EAS66924.1"/>
    <property type="molecule type" value="Genomic_DNA"/>
</dbReference>